<dbReference type="PATRIC" id="fig|1310630.3.peg.1426"/>
<protein>
    <submittedName>
        <fullName evidence="1">Uncharacterized protein</fullName>
    </submittedName>
</protein>
<accession>A0A009TKV0</accession>
<dbReference type="AlphaFoldDB" id="A0A009TKV0"/>
<name>A0A009TKV0_ACIBA</name>
<proteinExistence type="predicted"/>
<dbReference type="RefSeq" id="WP_032068076.1">
    <property type="nucleotide sequence ID" value="NZ_JEXJ01000017.1"/>
</dbReference>
<reference evidence="1 2" key="1">
    <citation type="submission" date="2014-02" db="EMBL/GenBank/DDBJ databases">
        <title>Comparative genomics and transcriptomics to identify genetic mechanisms underlying the emergence of carbapenem resistant Acinetobacter baumannii (CRAb).</title>
        <authorList>
            <person name="Harris A.D."/>
            <person name="Johnson K.J."/>
            <person name="George J."/>
            <person name="Shefchek K."/>
            <person name="Daugherty S.C."/>
            <person name="Parankush S."/>
            <person name="Sadzewicz L."/>
            <person name="Tallon L."/>
            <person name="Sengamalay N."/>
            <person name="Hazen T.H."/>
            <person name="Rasko D.A."/>
        </authorList>
    </citation>
    <scope>NUCLEOTIDE SEQUENCE [LARGE SCALE GENOMIC DNA]</scope>
    <source>
        <strain evidence="1 2">99063</strain>
    </source>
</reference>
<dbReference type="EMBL" id="JEXJ01000017">
    <property type="protein sequence ID" value="EXC52032.1"/>
    <property type="molecule type" value="Genomic_DNA"/>
</dbReference>
<organism evidence="1 2">
    <name type="scientific">Acinetobacter baumannii 99063</name>
    <dbReference type="NCBI Taxonomy" id="1310630"/>
    <lineage>
        <taxon>Bacteria</taxon>
        <taxon>Pseudomonadati</taxon>
        <taxon>Pseudomonadota</taxon>
        <taxon>Gammaproteobacteria</taxon>
        <taxon>Moraxellales</taxon>
        <taxon>Moraxellaceae</taxon>
        <taxon>Acinetobacter</taxon>
        <taxon>Acinetobacter calcoaceticus/baumannii complex</taxon>
    </lineage>
</organism>
<sequence length="88" mass="9914">MTNNFNAEQARKNAKDVKIDQALLLEKILSGTEVISKEGKRRAVFQFPIDALHPEHITQVEEELKTRGFNVSTNIEQSGTTVNIEVSF</sequence>
<dbReference type="Proteomes" id="UP000020735">
    <property type="component" value="Unassembled WGS sequence"/>
</dbReference>
<evidence type="ECO:0000313" key="1">
    <source>
        <dbReference type="EMBL" id="EXC52032.1"/>
    </source>
</evidence>
<comment type="caution">
    <text evidence="1">The sequence shown here is derived from an EMBL/GenBank/DDBJ whole genome shotgun (WGS) entry which is preliminary data.</text>
</comment>
<gene>
    <name evidence="1" type="ORF">J529_1455</name>
</gene>
<evidence type="ECO:0000313" key="2">
    <source>
        <dbReference type="Proteomes" id="UP000020735"/>
    </source>
</evidence>